<keyword evidence="2" id="KW-1185">Reference proteome</keyword>
<dbReference type="Proteomes" id="UP000326202">
    <property type="component" value="Chromosome"/>
</dbReference>
<accession>A0A5J6MKE6</accession>
<sequence length="70" mass="7937">MRSQEQDQGGEDPENLAQGVRQFALSKSHSMPKGRIIHCFEPNRKMPTDSEATPFPRFCLRYCAAKSVKP</sequence>
<dbReference type="KEGG" id="htq:FRZ44_33660"/>
<evidence type="ECO:0000313" key="2">
    <source>
        <dbReference type="Proteomes" id="UP000326202"/>
    </source>
</evidence>
<gene>
    <name evidence="1" type="ORF">FRZ44_33660</name>
</gene>
<reference evidence="1 2" key="1">
    <citation type="submission" date="2019-08" db="EMBL/GenBank/DDBJ databases">
        <title>Hyperibacter terrae gen. nov., sp. nov. and Hyperibacter viscosus sp. nov., two new members in the family Rhodospirillaceae isolated from the rhizosphere of Hypericum perforatum.</title>
        <authorList>
            <person name="Noviana Z."/>
        </authorList>
    </citation>
    <scope>NUCLEOTIDE SEQUENCE [LARGE SCALE GENOMIC DNA]</scope>
    <source>
        <strain evidence="1 2">R5913</strain>
    </source>
</reference>
<evidence type="ECO:0000313" key="1">
    <source>
        <dbReference type="EMBL" id="QEX18062.1"/>
    </source>
</evidence>
<name>A0A5J6MKE6_9PROT</name>
<organism evidence="1 2">
    <name type="scientific">Hypericibacter terrae</name>
    <dbReference type="NCBI Taxonomy" id="2602015"/>
    <lineage>
        <taxon>Bacteria</taxon>
        <taxon>Pseudomonadati</taxon>
        <taxon>Pseudomonadota</taxon>
        <taxon>Alphaproteobacteria</taxon>
        <taxon>Rhodospirillales</taxon>
        <taxon>Dongiaceae</taxon>
        <taxon>Hypericibacter</taxon>
    </lineage>
</organism>
<proteinExistence type="predicted"/>
<dbReference type="AlphaFoldDB" id="A0A5J6MKE6"/>
<dbReference type="EMBL" id="CP042906">
    <property type="protein sequence ID" value="QEX18062.1"/>
    <property type="molecule type" value="Genomic_DNA"/>
</dbReference>
<protein>
    <submittedName>
        <fullName evidence="1">Uncharacterized protein</fullName>
    </submittedName>
</protein>